<dbReference type="OrthoDB" id="6338744at2759"/>
<evidence type="ECO:0000313" key="3">
    <source>
        <dbReference type="Proteomes" id="UP000440578"/>
    </source>
</evidence>
<evidence type="ECO:0000256" key="1">
    <source>
        <dbReference type="SAM" id="SignalP"/>
    </source>
</evidence>
<dbReference type="Proteomes" id="UP000440578">
    <property type="component" value="Unassembled WGS sequence"/>
</dbReference>
<name>A0A6A4VM84_AMPAM</name>
<accession>A0A6A4VM84</accession>
<dbReference type="SMART" id="SM00718">
    <property type="entry name" value="DM4_12"/>
    <property type="match status" value="1"/>
</dbReference>
<keyword evidence="3" id="KW-1185">Reference proteome</keyword>
<feature type="chain" id="PRO_5025387155" evidence="1">
    <location>
        <begin position="21"/>
        <end position="243"/>
    </location>
</feature>
<protein>
    <submittedName>
        <fullName evidence="2">Uncharacterized protein</fullName>
    </submittedName>
</protein>
<dbReference type="PANTHER" id="PTHR21398">
    <property type="entry name" value="AGAP007094-PA"/>
    <property type="match status" value="1"/>
</dbReference>
<dbReference type="Pfam" id="PF07841">
    <property type="entry name" value="DM4_12"/>
    <property type="match status" value="1"/>
</dbReference>
<dbReference type="PANTHER" id="PTHR21398:SF6">
    <property type="entry name" value="AGAP007094-PA"/>
    <property type="match status" value="1"/>
</dbReference>
<evidence type="ECO:0000313" key="2">
    <source>
        <dbReference type="EMBL" id="KAF0297317.1"/>
    </source>
</evidence>
<organism evidence="2 3">
    <name type="scientific">Amphibalanus amphitrite</name>
    <name type="common">Striped barnacle</name>
    <name type="synonym">Balanus amphitrite</name>
    <dbReference type="NCBI Taxonomy" id="1232801"/>
    <lineage>
        <taxon>Eukaryota</taxon>
        <taxon>Metazoa</taxon>
        <taxon>Ecdysozoa</taxon>
        <taxon>Arthropoda</taxon>
        <taxon>Crustacea</taxon>
        <taxon>Multicrustacea</taxon>
        <taxon>Cirripedia</taxon>
        <taxon>Thoracica</taxon>
        <taxon>Thoracicalcarea</taxon>
        <taxon>Balanomorpha</taxon>
        <taxon>Balanoidea</taxon>
        <taxon>Balanidae</taxon>
        <taxon>Amphibalaninae</taxon>
        <taxon>Amphibalanus</taxon>
    </lineage>
</organism>
<comment type="caution">
    <text evidence="2">The sequence shown here is derived from an EMBL/GenBank/DDBJ whole genome shotgun (WGS) entry which is preliminary data.</text>
</comment>
<keyword evidence="1" id="KW-0732">Signal</keyword>
<dbReference type="InterPro" id="IPR006631">
    <property type="entry name" value="DM4_12"/>
</dbReference>
<proteinExistence type="predicted"/>
<dbReference type="EMBL" id="VIIS01001499">
    <property type="protein sequence ID" value="KAF0297317.1"/>
    <property type="molecule type" value="Genomic_DNA"/>
</dbReference>
<reference evidence="2 3" key="1">
    <citation type="submission" date="2019-07" db="EMBL/GenBank/DDBJ databases">
        <title>Draft genome assembly of a fouling barnacle, Amphibalanus amphitrite (Darwin, 1854): The first reference genome for Thecostraca.</title>
        <authorList>
            <person name="Kim W."/>
        </authorList>
    </citation>
    <scope>NUCLEOTIDE SEQUENCE [LARGE SCALE GENOMIC DNA]</scope>
    <source>
        <strain evidence="2">SNU_AA5</strain>
        <tissue evidence="2">Soma without cirri and trophi</tissue>
    </source>
</reference>
<feature type="signal peptide" evidence="1">
    <location>
        <begin position="1"/>
        <end position="20"/>
    </location>
</feature>
<gene>
    <name evidence="2" type="ORF">FJT64_005205</name>
</gene>
<sequence length="243" mass="26652">MVADRLLVLLWSAQLALVGGLIDSQLRPSGLRRSAAARRLAAAARSNSSVPAAAVSEVPHRAGRKRRQTLAVPEGSVIGVIPKFGWLLYQGEDDEELDFVVETEFLYRFPGSTESEVGETRSDGPFYDSGFDYDAWLAHRRQKRMVRDKKTVYKSVSGIFSRLGLEGKSCLLKTICEITGSPLLHDGLIGELLNMALIPSHTVDGAPDELDEYREAERLGASGRSCQAAFSQCPVSLFKQMHA</sequence>
<dbReference type="AlphaFoldDB" id="A0A6A4VM84"/>